<keyword evidence="1" id="KW-0732">Signal</keyword>
<protein>
    <submittedName>
        <fullName evidence="2">Lactococcin 972 family bacteriocin</fullName>
    </submittedName>
</protein>
<evidence type="ECO:0000256" key="1">
    <source>
        <dbReference type="SAM" id="SignalP"/>
    </source>
</evidence>
<feature type="chain" id="PRO_5045624211" evidence="1">
    <location>
        <begin position="29"/>
        <end position="168"/>
    </location>
</feature>
<name>A0ABZ1QLQ4_9ACTN</name>
<dbReference type="GeneID" id="95501512"/>
<gene>
    <name evidence="2" type="ORF">OHA91_35705</name>
</gene>
<evidence type="ECO:0000313" key="3">
    <source>
        <dbReference type="Proteomes" id="UP001432312"/>
    </source>
</evidence>
<feature type="signal peptide" evidence="1">
    <location>
        <begin position="1"/>
        <end position="28"/>
    </location>
</feature>
<dbReference type="Proteomes" id="UP001432312">
    <property type="component" value="Chromosome"/>
</dbReference>
<dbReference type="Pfam" id="PF09683">
    <property type="entry name" value="Lactococcin_972"/>
    <property type="match status" value="1"/>
</dbReference>
<accession>A0ABZ1QLQ4</accession>
<dbReference type="RefSeq" id="WP_328740748.1">
    <property type="nucleotide sequence ID" value="NZ_CP108036.1"/>
</dbReference>
<organism evidence="2 3">
    <name type="scientific">Streptomyces erythrochromogenes</name>
    <dbReference type="NCBI Taxonomy" id="285574"/>
    <lineage>
        <taxon>Bacteria</taxon>
        <taxon>Bacillati</taxon>
        <taxon>Actinomycetota</taxon>
        <taxon>Actinomycetes</taxon>
        <taxon>Kitasatosporales</taxon>
        <taxon>Streptomycetaceae</taxon>
        <taxon>Streptomyces</taxon>
    </lineage>
</organism>
<keyword evidence="3" id="KW-1185">Reference proteome</keyword>
<dbReference type="InterPro" id="IPR006540">
    <property type="entry name" value="Lactococcin_972"/>
</dbReference>
<dbReference type="Gene3D" id="2.60.40.2850">
    <property type="match status" value="1"/>
</dbReference>
<reference evidence="2" key="1">
    <citation type="submission" date="2022-10" db="EMBL/GenBank/DDBJ databases">
        <title>The complete genomes of actinobacterial strains from the NBC collection.</title>
        <authorList>
            <person name="Joergensen T.S."/>
            <person name="Alvarez Arevalo M."/>
            <person name="Sterndorff E.B."/>
            <person name="Faurdal D."/>
            <person name="Vuksanovic O."/>
            <person name="Mourched A.-S."/>
            <person name="Charusanti P."/>
            <person name="Shaw S."/>
            <person name="Blin K."/>
            <person name="Weber T."/>
        </authorList>
    </citation>
    <scope>NUCLEOTIDE SEQUENCE</scope>
    <source>
        <strain evidence="2">NBC_00303</strain>
    </source>
</reference>
<proteinExistence type="predicted"/>
<sequence>MKRFGKTAVFAAATAALASGVFATPATAAAEVGVGSSQSSTISLHTRGDGTQAPAELGDPKELGVVKLVLTEPAKMGSKKPAARSVSANSVSPLSVVQAGGGTWSYGWQARDNRKYCYSNYYHGSVKHSSTVNIAGIIVKDTKPAGQTTNANHTAGLAYTCYTYYAKY</sequence>
<evidence type="ECO:0000313" key="2">
    <source>
        <dbReference type="EMBL" id="WUN83395.1"/>
    </source>
</evidence>
<dbReference type="EMBL" id="CP108036">
    <property type="protein sequence ID" value="WUN83395.1"/>
    <property type="molecule type" value="Genomic_DNA"/>
</dbReference>